<evidence type="ECO:0000256" key="4">
    <source>
        <dbReference type="ARBA" id="ARBA00022825"/>
    </source>
</evidence>
<keyword evidence="2" id="KW-0547">Nucleotide-binding</keyword>
<evidence type="ECO:0000259" key="8">
    <source>
        <dbReference type="SMART" id="SM00382"/>
    </source>
</evidence>
<dbReference type="InterPro" id="IPR027065">
    <property type="entry name" value="Lon_Prtase"/>
</dbReference>
<organism evidence="9 10">
    <name type="scientific">Dendrobium chrysotoxum</name>
    <name type="common">Orchid</name>
    <dbReference type="NCBI Taxonomy" id="161865"/>
    <lineage>
        <taxon>Eukaryota</taxon>
        <taxon>Viridiplantae</taxon>
        <taxon>Streptophyta</taxon>
        <taxon>Embryophyta</taxon>
        <taxon>Tracheophyta</taxon>
        <taxon>Spermatophyta</taxon>
        <taxon>Magnoliopsida</taxon>
        <taxon>Liliopsida</taxon>
        <taxon>Asparagales</taxon>
        <taxon>Orchidaceae</taxon>
        <taxon>Epidendroideae</taxon>
        <taxon>Malaxideae</taxon>
        <taxon>Dendrobiinae</taxon>
        <taxon>Dendrobium</taxon>
    </lineage>
</organism>
<dbReference type="InterPro" id="IPR003959">
    <property type="entry name" value="ATPase_AAA_core"/>
</dbReference>
<evidence type="ECO:0000256" key="6">
    <source>
        <dbReference type="ARBA" id="ARBA00050665"/>
    </source>
</evidence>
<keyword evidence="3" id="KW-0378">Hydrolase</keyword>
<dbReference type="EMBL" id="JAGFBR010000011">
    <property type="protein sequence ID" value="KAH0458850.1"/>
    <property type="molecule type" value="Genomic_DNA"/>
</dbReference>
<dbReference type="PANTHER" id="PTHR43718">
    <property type="entry name" value="LON PROTEASE"/>
    <property type="match status" value="1"/>
</dbReference>
<feature type="domain" description="AAA+ ATPase" evidence="8">
    <location>
        <begin position="3"/>
        <end position="122"/>
    </location>
</feature>
<dbReference type="GO" id="GO:0004252">
    <property type="term" value="F:serine-type endopeptidase activity"/>
    <property type="evidence" value="ECO:0007669"/>
    <property type="project" value="UniProtKB-EC"/>
</dbReference>
<dbReference type="GO" id="GO:0005524">
    <property type="term" value="F:ATP binding"/>
    <property type="evidence" value="ECO:0007669"/>
    <property type="project" value="UniProtKB-KW"/>
</dbReference>
<evidence type="ECO:0000256" key="5">
    <source>
        <dbReference type="ARBA" id="ARBA00022840"/>
    </source>
</evidence>
<dbReference type="GO" id="GO:0016887">
    <property type="term" value="F:ATP hydrolysis activity"/>
    <property type="evidence" value="ECO:0007669"/>
    <property type="project" value="InterPro"/>
</dbReference>
<dbReference type="GO" id="GO:0006515">
    <property type="term" value="P:protein quality control for misfolded or incompletely synthesized proteins"/>
    <property type="evidence" value="ECO:0007669"/>
    <property type="project" value="TreeGrafter"/>
</dbReference>
<sequence>MGTGKIICLSGPPGVGKTSIGRSIARALNRKFYRFSVGSLADVAEIKGHRRTYIGAMPGKVVQCLKSVGTANPLVLIDEIDKLGRGHAGDPASALLELLDPEQNMNFLDHYLDVPIDLSKVSFWSHGRRLNLLFLWST</sequence>
<keyword evidence="1" id="KW-0645">Protease</keyword>
<evidence type="ECO:0000313" key="10">
    <source>
        <dbReference type="Proteomes" id="UP000775213"/>
    </source>
</evidence>
<dbReference type="Gene3D" id="3.40.50.300">
    <property type="entry name" value="P-loop containing nucleotide triphosphate hydrolases"/>
    <property type="match status" value="1"/>
</dbReference>
<gene>
    <name evidence="9" type="ORF">IEQ34_011664</name>
</gene>
<proteinExistence type="predicted"/>
<dbReference type="EC" id="3.4.21.53" evidence="7"/>
<comment type="catalytic activity">
    <reaction evidence="6">
        <text>Hydrolysis of proteins in presence of ATP.</text>
        <dbReference type="EC" id="3.4.21.53"/>
    </reaction>
</comment>
<dbReference type="InterPro" id="IPR003593">
    <property type="entry name" value="AAA+_ATPase"/>
</dbReference>
<keyword evidence="10" id="KW-1185">Reference proteome</keyword>
<comment type="caution">
    <text evidence="9">The sequence shown here is derived from an EMBL/GenBank/DDBJ whole genome shotgun (WGS) entry which is preliminary data.</text>
</comment>
<accession>A0AAV7GAV1</accession>
<protein>
    <recommendedName>
        <fullName evidence="7">endopeptidase La</fullName>
        <ecNumber evidence="7">3.4.21.53</ecNumber>
    </recommendedName>
</protein>
<name>A0AAV7GAV1_DENCH</name>
<evidence type="ECO:0000256" key="2">
    <source>
        <dbReference type="ARBA" id="ARBA00022741"/>
    </source>
</evidence>
<evidence type="ECO:0000313" key="9">
    <source>
        <dbReference type="EMBL" id="KAH0458850.1"/>
    </source>
</evidence>
<dbReference type="GO" id="GO:0051131">
    <property type="term" value="P:chaperone-mediated protein complex assembly"/>
    <property type="evidence" value="ECO:0007669"/>
    <property type="project" value="TreeGrafter"/>
</dbReference>
<evidence type="ECO:0000256" key="7">
    <source>
        <dbReference type="ARBA" id="ARBA00066743"/>
    </source>
</evidence>
<dbReference type="GO" id="GO:0005759">
    <property type="term" value="C:mitochondrial matrix"/>
    <property type="evidence" value="ECO:0007669"/>
    <property type="project" value="TreeGrafter"/>
</dbReference>
<dbReference type="InterPro" id="IPR027417">
    <property type="entry name" value="P-loop_NTPase"/>
</dbReference>
<evidence type="ECO:0000256" key="3">
    <source>
        <dbReference type="ARBA" id="ARBA00022801"/>
    </source>
</evidence>
<dbReference type="FunFam" id="3.40.50.300:FF:000021">
    <property type="entry name" value="Lon protease homolog"/>
    <property type="match status" value="1"/>
</dbReference>
<reference evidence="9 10" key="1">
    <citation type="journal article" date="2021" name="Hortic Res">
        <title>Chromosome-scale assembly of the Dendrobium chrysotoxum genome enhances the understanding of orchid evolution.</title>
        <authorList>
            <person name="Zhang Y."/>
            <person name="Zhang G.Q."/>
            <person name="Zhang D."/>
            <person name="Liu X.D."/>
            <person name="Xu X.Y."/>
            <person name="Sun W.H."/>
            <person name="Yu X."/>
            <person name="Zhu X."/>
            <person name="Wang Z.W."/>
            <person name="Zhao X."/>
            <person name="Zhong W.Y."/>
            <person name="Chen H."/>
            <person name="Yin W.L."/>
            <person name="Huang T."/>
            <person name="Niu S.C."/>
            <person name="Liu Z.J."/>
        </authorList>
    </citation>
    <scope>NUCLEOTIDE SEQUENCE [LARGE SCALE GENOMIC DNA]</scope>
    <source>
        <strain evidence="9">Lindl</strain>
    </source>
</reference>
<dbReference type="GO" id="GO:0003697">
    <property type="term" value="F:single-stranded DNA binding"/>
    <property type="evidence" value="ECO:0007669"/>
    <property type="project" value="TreeGrafter"/>
</dbReference>
<dbReference type="GO" id="GO:0007005">
    <property type="term" value="P:mitochondrion organization"/>
    <property type="evidence" value="ECO:0007669"/>
    <property type="project" value="TreeGrafter"/>
</dbReference>
<dbReference type="SUPFAM" id="SSF52540">
    <property type="entry name" value="P-loop containing nucleoside triphosphate hydrolases"/>
    <property type="match status" value="1"/>
</dbReference>
<keyword evidence="5" id="KW-0067">ATP-binding</keyword>
<evidence type="ECO:0000256" key="1">
    <source>
        <dbReference type="ARBA" id="ARBA00022670"/>
    </source>
</evidence>
<dbReference type="Proteomes" id="UP000775213">
    <property type="component" value="Unassembled WGS sequence"/>
</dbReference>
<dbReference type="GO" id="GO:0004176">
    <property type="term" value="F:ATP-dependent peptidase activity"/>
    <property type="evidence" value="ECO:0007669"/>
    <property type="project" value="InterPro"/>
</dbReference>
<dbReference type="AlphaFoldDB" id="A0AAV7GAV1"/>
<dbReference type="PANTHER" id="PTHR43718:SF2">
    <property type="entry name" value="LON PROTEASE HOMOLOG, MITOCHONDRIAL"/>
    <property type="match status" value="1"/>
</dbReference>
<dbReference type="Pfam" id="PF00004">
    <property type="entry name" value="AAA"/>
    <property type="match status" value="1"/>
</dbReference>
<keyword evidence="4" id="KW-0720">Serine protease</keyword>
<dbReference type="SMART" id="SM00382">
    <property type="entry name" value="AAA"/>
    <property type="match status" value="1"/>
</dbReference>